<evidence type="ECO:0000313" key="4">
    <source>
        <dbReference type="Proteomes" id="UP000177932"/>
    </source>
</evidence>
<feature type="domain" description="7 transmembrane helices usually fused to an inactive transglutaminase" evidence="2">
    <location>
        <begin position="1"/>
        <end position="187"/>
    </location>
</feature>
<dbReference type="Proteomes" id="UP000177932">
    <property type="component" value="Unassembled WGS sequence"/>
</dbReference>
<gene>
    <name evidence="3" type="ORF">A2827_02690</name>
</gene>
<evidence type="ECO:0000313" key="3">
    <source>
        <dbReference type="EMBL" id="OGZ58109.1"/>
    </source>
</evidence>
<keyword evidence="1" id="KW-1133">Transmembrane helix</keyword>
<name>A0A1G2H6Y5_9BACT</name>
<protein>
    <recommendedName>
        <fullName evidence="2">7 transmembrane helices usually fused to an inactive transglutaminase domain-containing protein</fullName>
    </recommendedName>
</protein>
<keyword evidence="1" id="KW-0812">Transmembrane</keyword>
<feature type="transmembrane region" description="Helical" evidence="1">
    <location>
        <begin position="27"/>
        <end position="54"/>
    </location>
</feature>
<dbReference type="EMBL" id="MHOD01000014">
    <property type="protein sequence ID" value="OGZ58109.1"/>
    <property type="molecule type" value="Genomic_DNA"/>
</dbReference>
<dbReference type="STRING" id="1802158.A2827_02690"/>
<feature type="transmembrane region" description="Helical" evidence="1">
    <location>
        <begin position="66"/>
        <end position="88"/>
    </location>
</feature>
<accession>A0A1G2H6Y5</accession>
<dbReference type="InterPro" id="IPR025840">
    <property type="entry name" value="7TM_transglut"/>
</dbReference>
<feature type="transmembrane region" description="Helical" evidence="1">
    <location>
        <begin position="126"/>
        <end position="145"/>
    </location>
</feature>
<proteinExistence type="predicted"/>
<comment type="caution">
    <text evidence="3">The sequence shown here is derived from an EMBL/GenBank/DDBJ whole genome shotgun (WGS) entry which is preliminary data.</text>
</comment>
<organism evidence="3 4">
    <name type="scientific">Candidatus Spechtbacteria bacterium RIFCSPHIGHO2_01_FULL_43_30</name>
    <dbReference type="NCBI Taxonomy" id="1802158"/>
    <lineage>
        <taxon>Bacteria</taxon>
        <taxon>Candidatus Spechtiibacteriota</taxon>
    </lineage>
</organism>
<feature type="transmembrane region" description="Helical" evidence="1">
    <location>
        <begin position="157"/>
        <end position="175"/>
    </location>
</feature>
<reference evidence="3 4" key="1">
    <citation type="journal article" date="2016" name="Nat. Commun.">
        <title>Thousands of microbial genomes shed light on interconnected biogeochemical processes in an aquifer system.</title>
        <authorList>
            <person name="Anantharaman K."/>
            <person name="Brown C.T."/>
            <person name="Hug L.A."/>
            <person name="Sharon I."/>
            <person name="Castelle C.J."/>
            <person name="Probst A.J."/>
            <person name="Thomas B.C."/>
            <person name="Singh A."/>
            <person name="Wilkins M.J."/>
            <person name="Karaoz U."/>
            <person name="Brodie E.L."/>
            <person name="Williams K.H."/>
            <person name="Hubbard S.S."/>
            <person name="Banfield J.F."/>
        </authorList>
    </citation>
    <scope>NUCLEOTIDE SEQUENCE [LARGE SCALE GENOMIC DNA]</scope>
</reference>
<dbReference type="AlphaFoldDB" id="A0A1G2H6Y5"/>
<keyword evidence="1" id="KW-0472">Membrane</keyword>
<dbReference type="Pfam" id="PF14402">
    <property type="entry name" value="7TM_transglut"/>
    <property type="match status" value="1"/>
</dbReference>
<feature type="transmembrane region" description="Helical" evidence="1">
    <location>
        <begin position="94"/>
        <end position="114"/>
    </location>
</feature>
<evidence type="ECO:0000259" key="2">
    <source>
        <dbReference type="Pfam" id="PF14402"/>
    </source>
</evidence>
<evidence type="ECO:0000256" key="1">
    <source>
        <dbReference type="SAM" id="Phobius"/>
    </source>
</evidence>
<sequence length="190" mass="20882">MLPIAATVVVVSRQIIGIKGFGITMPVLFGFSFASTGLEMGIMIMLIVLLSGYLIRSLLNNVRLLYLPKTALVITGAAVTALAVSPLLPYSKEFQFPLAAFALVIFVLSLEQFYAFLSERGLKKTTAVTIETLALSIIVFLITTWELLQGLVIDHPILTILAVVATNLFLGKWTGLRLSEYIRFKDVIFK</sequence>